<accession>A0A6A5KPG3</accession>
<sequence length="116" mass="13401">MLIACYLIRKQPLYRQLYSLQASERAFIRPPKSIQTTVQQGRRIALHIISHHLVLVCIIMVTRLCRKKTPYESAKSADAQMSRYAVASGVKGYVQRIKSSKKSRQASRYMTLDRML</sequence>
<dbReference type="AlphaFoldDB" id="A0A6A5KPG3"/>
<evidence type="ECO:0000313" key="2">
    <source>
        <dbReference type="Proteomes" id="UP000800040"/>
    </source>
</evidence>
<keyword evidence="2" id="KW-1185">Reference proteome</keyword>
<protein>
    <submittedName>
        <fullName evidence="1">Uncharacterized protein</fullName>
    </submittedName>
</protein>
<name>A0A6A5KPG3_9PLEO</name>
<gene>
    <name evidence="1" type="ORF">BDW02DRAFT_83433</name>
</gene>
<dbReference type="Proteomes" id="UP000800040">
    <property type="component" value="Unassembled WGS sequence"/>
</dbReference>
<reference evidence="1" key="1">
    <citation type="submission" date="2020-01" db="EMBL/GenBank/DDBJ databases">
        <authorList>
            <consortium name="DOE Joint Genome Institute"/>
            <person name="Haridas S."/>
            <person name="Albert R."/>
            <person name="Binder M."/>
            <person name="Bloem J."/>
            <person name="Labutti K."/>
            <person name="Salamov A."/>
            <person name="Andreopoulos B."/>
            <person name="Baker S.E."/>
            <person name="Barry K."/>
            <person name="Bills G."/>
            <person name="Bluhm B.H."/>
            <person name="Cannon C."/>
            <person name="Castanera R."/>
            <person name="Culley D.E."/>
            <person name="Daum C."/>
            <person name="Ezra D."/>
            <person name="Gonzalez J.B."/>
            <person name="Henrissat B."/>
            <person name="Kuo A."/>
            <person name="Liang C."/>
            <person name="Lipzen A."/>
            <person name="Lutzoni F."/>
            <person name="Magnuson J."/>
            <person name="Mondo S."/>
            <person name="Nolan M."/>
            <person name="Ohm R."/>
            <person name="Pangilinan J."/>
            <person name="Park H.-J."/>
            <person name="Ramirez L."/>
            <person name="Alfaro M."/>
            <person name="Sun H."/>
            <person name="Tritt A."/>
            <person name="Yoshinaga Y."/>
            <person name="Zwiers L.-H."/>
            <person name="Turgeon B.G."/>
            <person name="Goodwin S.B."/>
            <person name="Spatafora J.W."/>
            <person name="Crous P.W."/>
            <person name="Grigoriev I.V."/>
        </authorList>
    </citation>
    <scope>NUCLEOTIDE SEQUENCE</scope>
    <source>
        <strain evidence="1">P77</strain>
    </source>
</reference>
<organism evidence="1 2">
    <name type="scientific">Decorospora gaudefroyi</name>
    <dbReference type="NCBI Taxonomy" id="184978"/>
    <lineage>
        <taxon>Eukaryota</taxon>
        <taxon>Fungi</taxon>
        <taxon>Dikarya</taxon>
        <taxon>Ascomycota</taxon>
        <taxon>Pezizomycotina</taxon>
        <taxon>Dothideomycetes</taxon>
        <taxon>Pleosporomycetidae</taxon>
        <taxon>Pleosporales</taxon>
        <taxon>Pleosporineae</taxon>
        <taxon>Pleosporaceae</taxon>
        <taxon>Decorospora</taxon>
    </lineage>
</organism>
<dbReference type="EMBL" id="ML975257">
    <property type="protein sequence ID" value="KAF1837887.1"/>
    <property type="molecule type" value="Genomic_DNA"/>
</dbReference>
<proteinExistence type="predicted"/>
<evidence type="ECO:0000313" key="1">
    <source>
        <dbReference type="EMBL" id="KAF1837887.1"/>
    </source>
</evidence>